<accession>U1HYJ2</accession>
<dbReference type="GO" id="GO:1901135">
    <property type="term" value="P:carbohydrate derivative metabolic process"/>
    <property type="evidence" value="ECO:0007669"/>
    <property type="project" value="InterPro"/>
</dbReference>
<evidence type="ECO:0000259" key="2">
    <source>
        <dbReference type="PROSITE" id="PS51464"/>
    </source>
</evidence>
<protein>
    <recommendedName>
        <fullName evidence="2">SIS domain-containing protein</fullName>
    </recommendedName>
</protein>
<dbReference type="eggNOG" id="ENOG502RXQH">
    <property type="taxonomic scope" value="Eukaryota"/>
</dbReference>
<dbReference type="PROSITE" id="PS51464">
    <property type="entry name" value="SIS"/>
    <property type="match status" value="1"/>
</dbReference>
<dbReference type="AlphaFoldDB" id="U1HYJ2"/>
<dbReference type="Proteomes" id="UP000019373">
    <property type="component" value="Unassembled WGS sequence"/>
</dbReference>
<dbReference type="HOGENOM" id="CLU_022884_0_0_1"/>
<feature type="domain" description="SIS" evidence="2">
    <location>
        <begin position="94"/>
        <end position="242"/>
    </location>
</feature>
<gene>
    <name evidence="3" type="ORF">EPUS_00704</name>
</gene>
<dbReference type="Pfam" id="PF01380">
    <property type="entry name" value="SIS"/>
    <property type="match status" value="1"/>
</dbReference>
<dbReference type="OMA" id="PNAKSWV"/>
<dbReference type="GeneID" id="19235765"/>
<evidence type="ECO:0000256" key="1">
    <source>
        <dbReference type="SAM" id="MobiDB-lite"/>
    </source>
</evidence>
<dbReference type="SUPFAM" id="SSF53697">
    <property type="entry name" value="SIS domain"/>
    <property type="match status" value="1"/>
</dbReference>
<reference evidence="4" key="1">
    <citation type="journal article" date="2014" name="BMC Genomics">
        <title>Genome characteristics reveal the impact of lichenization on lichen-forming fungus Endocarpon pusillum Hedwig (Verrucariales, Ascomycota).</title>
        <authorList>
            <person name="Wang Y.-Y."/>
            <person name="Liu B."/>
            <person name="Zhang X.-Y."/>
            <person name="Zhou Q.-M."/>
            <person name="Zhang T."/>
            <person name="Li H."/>
            <person name="Yu Y.-F."/>
            <person name="Zhang X.-L."/>
            <person name="Hao X.-Y."/>
            <person name="Wang M."/>
            <person name="Wang L."/>
            <person name="Wei J.-C."/>
        </authorList>
    </citation>
    <scope>NUCLEOTIDE SEQUENCE [LARGE SCALE GENOMIC DNA]</scope>
    <source>
        <strain evidence="4">Z07020 / HMAS-L-300199</strain>
    </source>
</reference>
<sequence>MAGLVLPAREQLPTPSSPSFPTQLPAVQDAIPPLPMTPPDSVQSTPNIEKSAKSPIKLALKVLSTERAGLAHLENLYQNNLFAQEALSQAIDQIAATFNNGGKLVITGVGKSGKIGQKIEATFKSLGVDATFLYPTDALHGDLGTIKQNDAILMISYSGSTGELLALLPHISDNIPLIAMTSHIHPSSCPLLANRGNSLLLPAPIHESEKTSFRISAPTTSTTVALALGDALALAVAQKVHTAMGQSSAEVFQLNHPGGAIGAAAAALVPKPAAPVSMSDIATPVEDATFAIPKPGALSLTGIDVLQAAVRSPRGWVRISPIHIMAPRRVQQLQDTAEIISCLHPAVIEKQDWISVLGSCPVDEAKQWILNMRKQGRGRTFLKKGTVLGIVDEKNEVSAVAEIEDVVGELPEEC</sequence>
<dbReference type="PANTHER" id="PTHR38418">
    <property type="entry name" value="SUGAR ISOMERASE, KPSF/GUTQ (AFU_ORTHOLOGUE AFUA_6G08860)"/>
    <property type="match status" value="1"/>
</dbReference>
<name>U1HYJ2_ENDPU</name>
<dbReference type="InterPro" id="IPR001347">
    <property type="entry name" value="SIS_dom"/>
</dbReference>
<keyword evidence="4" id="KW-1185">Reference proteome</keyword>
<feature type="compositionally biased region" description="Polar residues" evidence="1">
    <location>
        <begin position="13"/>
        <end position="22"/>
    </location>
</feature>
<dbReference type="GO" id="GO:0097367">
    <property type="term" value="F:carbohydrate derivative binding"/>
    <property type="evidence" value="ECO:0007669"/>
    <property type="project" value="InterPro"/>
</dbReference>
<dbReference type="OrthoDB" id="1872003at2759"/>
<organism evidence="3 4">
    <name type="scientific">Endocarpon pusillum (strain Z07020 / HMAS-L-300199)</name>
    <name type="common">Lichen-forming fungus</name>
    <dbReference type="NCBI Taxonomy" id="1263415"/>
    <lineage>
        <taxon>Eukaryota</taxon>
        <taxon>Fungi</taxon>
        <taxon>Dikarya</taxon>
        <taxon>Ascomycota</taxon>
        <taxon>Pezizomycotina</taxon>
        <taxon>Eurotiomycetes</taxon>
        <taxon>Chaetothyriomycetidae</taxon>
        <taxon>Verrucariales</taxon>
        <taxon>Verrucariaceae</taxon>
        <taxon>Endocarpon</taxon>
    </lineage>
</organism>
<dbReference type="Gene3D" id="3.40.50.10490">
    <property type="entry name" value="Glucose-6-phosphate isomerase like protein, domain 1"/>
    <property type="match status" value="1"/>
</dbReference>
<dbReference type="InterPro" id="IPR046348">
    <property type="entry name" value="SIS_dom_sf"/>
</dbReference>
<evidence type="ECO:0000313" key="4">
    <source>
        <dbReference type="Proteomes" id="UP000019373"/>
    </source>
</evidence>
<evidence type="ECO:0000313" key="3">
    <source>
        <dbReference type="EMBL" id="ERF74574.1"/>
    </source>
</evidence>
<dbReference type="PANTHER" id="PTHR38418:SF2">
    <property type="entry name" value="SUGAR ISOMERASE, KPSF_GUTQ (AFU_ORTHOLOGUE AFUA_6G08860)"/>
    <property type="match status" value="1"/>
</dbReference>
<proteinExistence type="predicted"/>
<feature type="region of interest" description="Disordered" evidence="1">
    <location>
        <begin position="1"/>
        <end position="49"/>
    </location>
</feature>
<dbReference type="EMBL" id="KE720872">
    <property type="protein sequence ID" value="ERF74574.1"/>
    <property type="molecule type" value="Genomic_DNA"/>
</dbReference>
<dbReference type="RefSeq" id="XP_007799675.1">
    <property type="nucleotide sequence ID" value="XM_007801484.1"/>
</dbReference>